<keyword evidence="2" id="KW-1003">Cell membrane</keyword>
<keyword evidence="8 12" id="KW-0675">Receptor</keyword>
<dbReference type="FunFam" id="3.40.50.2300:FF:000016">
    <property type="entry name" value="Taste 1 receptor member 2"/>
    <property type="match status" value="1"/>
</dbReference>
<dbReference type="InterPro" id="IPR028082">
    <property type="entry name" value="Peripla_BP_I"/>
</dbReference>
<evidence type="ECO:0000256" key="3">
    <source>
        <dbReference type="ARBA" id="ARBA00022692"/>
    </source>
</evidence>
<dbReference type="InterPro" id="IPR000068">
    <property type="entry name" value="GPCR_3_Ca_sens_rcpt-rel"/>
</dbReference>
<dbReference type="OrthoDB" id="5984008at2759"/>
<keyword evidence="13" id="KW-1185">Reference proteome</keyword>
<evidence type="ECO:0000256" key="2">
    <source>
        <dbReference type="ARBA" id="ARBA00022475"/>
    </source>
</evidence>
<dbReference type="PANTHER" id="PTHR24061">
    <property type="entry name" value="CALCIUM-SENSING RECEPTOR-RELATED"/>
    <property type="match status" value="1"/>
</dbReference>
<dbReference type="GO" id="GO:0005886">
    <property type="term" value="C:plasma membrane"/>
    <property type="evidence" value="ECO:0007669"/>
    <property type="project" value="UniProtKB-SubCell"/>
</dbReference>
<evidence type="ECO:0000256" key="7">
    <source>
        <dbReference type="ARBA" id="ARBA00023136"/>
    </source>
</evidence>
<dbReference type="GO" id="GO:0004930">
    <property type="term" value="F:G protein-coupled receptor activity"/>
    <property type="evidence" value="ECO:0007669"/>
    <property type="project" value="UniProtKB-KW"/>
</dbReference>
<dbReference type="Proteomes" id="UP000727407">
    <property type="component" value="Unassembled WGS sequence"/>
</dbReference>
<dbReference type="EMBL" id="QNUK01000297">
    <property type="protein sequence ID" value="KAF5895977.1"/>
    <property type="molecule type" value="Genomic_DNA"/>
</dbReference>
<comment type="subcellular location">
    <subcellularLocation>
        <location evidence="1">Cell membrane</location>
        <topology evidence="1">Multi-pass membrane protein</topology>
    </subcellularLocation>
</comment>
<proteinExistence type="predicted"/>
<evidence type="ECO:0000259" key="11">
    <source>
        <dbReference type="Pfam" id="PF01094"/>
    </source>
</evidence>
<evidence type="ECO:0000256" key="1">
    <source>
        <dbReference type="ARBA" id="ARBA00004651"/>
    </source>
</evidence>
<sequence length="172" mass="19345">VRAADPPCSLLGLHNPPQLSKDGDVLIGGIFSFHVKWDQTKHVFTSGPWQPKCKSDKRKYPSFFRTVPSDYYQSRALAKLVKHFAWTWVGAICSDNDYGNNAINEFIIAAKEEGICVEYLKAFFRTDPREKILKLVEIIKASTSTVIVAFVAYSDIGVLLKEMALQNLTGFQ</sequence>
<evidence type="ECO:0000256" key="8">
    <source>
        <dbReference type="ARBA" id="ARBA00023170"/>
    </source>
</evidence>
<gene>
    <name evidence="12" type="ORF">DAT39_014313</name>
</gene>
<keyword evidence="6" id="KW-0297">G-protein coupled receptor</keyword>
<dbReference type="Gene3D" id="3.40.50.2300">
    <property type="match status" value="2"/>
</dbReference>
<evidence type="ECO:0000256" key="9">
    <source>
        <dbReference type="ARBA" id="ARBA00023180"/>
    </source>
</evidence>
<dbReference type="PRINTS" id="PR00592">
    <property type="entry name" value="CASENSINGR"/>
</dbReference>
<feature type="domain" description="Receptor ligand binding region" evidence="11">
    <location>
        <begin position="52"/>
        <end position="170"/>
    </location>
</feature>
<comment type="caution">
    <text evidence="12">The sequence shown here is derived from an EMBL/GenBank/DDBJ whole genome shotgun (WGS) entry which is preliminary data.</text>
</comment>
<evidence type="ECO:0000313" key="13">
    <source>
        <dbReference type="Proteomes" id="UP000727407"/>
    </source>
</evidence>
<keyword evidence="4" id="KW-0732">Signal</keyword>
<keyword evidence="7" id="KW-0472">Membrane</keyword>
<evidence type="ECO:0000256" key="5">
    <source>
        <dbReference type="ARBA" id="ARBA00022989"/>
    </source>
</evidence>
<evidence type="ECO:0000256" key="10">
    <source>
        <dbReference type="ARBA" id="ARBA00023224"/>
    </source>
</evidence>
<evidence type="ECO:0000256" key="4">
    <source>
        <dbReference type="ARBA" id="ARBA00022729"/>
    </source>
</evidence>
<dbReference type="SUPFAM" id="SSF53822">
    <property type="entry name" value="Periplasmic binding protein-like I"/>
    <property type="match status" value="1"/>
</dbReference>
<accession>A0A8J4UEN0</accession>
<evidence type="ECO:0000256" key="6">
    <source>
        <dbReference type="ARBA" id="ARBA00023040"/>
    </source>
</evidence>
<dbReference type="Pfam" id="PF01094">
    <property type="entry name" value="ANF_receptor"/>
    <property type="match status" value="1"/>
</dbReference>
<keyword evidence="9" id="KW-0325">Glycoprotein</keyword>
<reference evidence="12" key="1">
    <citation type="submission" date="2020-07" db="EMBL/GenBank/DDBJ databases">
        <title>Clarias magur genome sequencing, assembly and annotation.</title>
        <authorList>
            <person name="Kushwaha B."/>
            <person name="Kumar R."/>
            <person name="Das P."/>
            <person name="Joshi C.G."/>
            <person name="Kumar D."/>
            <person name="Nagpure N.S."/>
            <person name="Pandey M."/>
            <person name="Agarwal S."/>
            <person name="Srivastava S."/>
            <person name="Singh M."/>
            <person name="Sahoo L."/>
            <person name="Jayasankar P."/>
            <person name="Meher P.K."/>
            <person name="Koringa P.G."/>
            <person name="Iquebal M.A."/>
            <person name="Das S.P."/>
            <person name="Bit A."/>
            <person name="Patnaik S."/>
            <person name="Patel N."/>
            <person name="Shah T.M."/>
            <person name="Hinsu A."/>
            <person name="Jena J.K."/>
        </authorList>
    </citation>
    <scope>NUCLEOTIDE SEQUENCE</scope>
    <source>
        <strain evidence="12">CIFAMagur01</strain>
        <tissue evidence="12">Testis</tissue>
    </source>
</reference>
<dbReference type="AlphaFoldDB" id="A0A8J4UEN0"/>
<feature type="non-terminal residue" evidence="12">
    <location>
        <position position="172"/>
    </location>
</feature>
<dbReference type="PANTHER" id="PTHR24061:SF528">
    <property type="entry name" value="C-FAMILY ODORANT RECEPTOR OLFCD2-RELATED"/>
    <property type="match status" value="1"/>
</dbReference>
<keyword evidence="10" id="KW-0807">Transducer</keyword>
<name>A0A8J4UEN0_CLAMG</name>
<organism evidence="12 13">
    <name type="scientific">Clarias magur</name>
    <name type="common">Asian catfish</name>
    <name type="synonym">Macropteronotus magur</name>
    <dbReference type="NCBI Taxonomy" id="1594786"/>
    <lineage>
        <taxon>Eukaryota</taxon>
        <taxon>Metazoa</taxon>
        <taxon>Chordata</taxon>
        <taxon>Craniata</taxon>
        <taxon>Vertebrata</taxon>
        <taxon>Euteleostomi</taxon>
        <taxon>Actinopterygii</taxon>
        <taxon>Neopterygii</taxon>
        <taxon>Teleostei</taxon>
        <taxon>Ostariophysi</taxon>
        <taxon>Siluriformes</taxon>
        <taxon>Clariidae</taxon>
        <taxon>Clarias</taxon>
    </lineage>
</organism>
<evidence type="ECO:0000313" key="12">
    <source>
        <dbReference type="EMBL" id="KAF5895977.1"/>
    </source>
</evidence>
<protein>
    <submittedName>
        <fullName evidence="12">Extracellular calcium-sensing receptor-like</fullName>
    </submittedName>
</protein>
<keyword evidence="5" id="KW-1133">Transmembrane helix</keyword>
<dbReference type="InterPro" id="IPR001828">
    <property type="entry name" value="ANF_lig-bd_rcpt"/>
</dbReference>
<keyword evidence="3" id="KW-0812">Transmembrane</keyword>